<dbReference type="GO" id="GO:0016747">
    <property type="term" value="F:acyltransferase activity, transferring groups other than amino-acyl groups"/>
    <property type="evidence" value="ECO:0007669"/>
    <property type="project" value="InterPro"/>
</dbReference>
<gene>
    <name evidence="2" type="ORF">BEN30_06910</name>
</gene>
<feature type="domain" description="N-acetyltransferase" evidence="1">
    <location>
        <begin position="1"/>
        <end position="149"/>
    </location>
</feature>
<accession>A0A1E5Q9W2</accession>
<dbReference type="STRING" id="28181.BEN30_06910"/>
<evidence type="ECO:0000259" key="1">
    <source>
        <dbReference type="PROSITE" id="PS51186"/>
    </source>
</evidence>
<dbReference type="PROSITE" id="PS51186">
    <property type="entry name" value="GNAT"/>
    <property type="match status" value="1"/>
</dbReference>
<sequence>MQIREQTDDDDLGAIRAVTDAAFGGTAESELIDRLRADDLVIVSMVAIEYGEIVAHILFSELEVVSNDHKNSIRAAALAPLAVAPTHQRLGIGSELVRQGLEKCKQSGIEAVIVVGHQNFYPRFGFSAQMAKCLKSPFSGQFFMVLPLKNGIFDEFEGNVLYPDAFSIMTQNKI</sequence>
<dbReference type="Proteomes" id="UP000095347">
    <property type="component" value="Unassembled WGS sequence"/>
</dbReference>
<reference evidence="3" key="1">
    <citation type="submission" date="2016-07" db="EMBL/GenBank/DDBJ databases">
        <authorList>
            <person name="Florea S."/>
            <person name="Webb J.S."/>
            <person name="Jaromczyk J."/>
            <person name="Schardl C.L."/>
        </authorList>
    </citation>
    <scope>NUCLEOTIDE SEQUENCE [LARGE SCALE GENOMIC DNA]</scope>
    <source>
        <strain evidence="3">MV-1</strain>
    </source>
</reference>
<dbReference type="InterPro" id="IPR000182">
    <property type="entry name" value="GNAT_dom"/>
</dbReference>
<protein>
    <recommendedName>
        <fullName evidence="1">N-acetyltransferase domain-containing protein</fullName>
    </recommendedName>
</protein>
<dbReference type="Gene3D" id="3.40.630.30">
    <property type="match status" value="1"/>
</dbReference>
<evidence type="ECO:0000313" key="2">
    <source>
        <dbReference type="EMBL" id="OEJ67997.1"/>
    </source>
</evidence>
<dbReference type="AlphaFoldDB" id="A0A1E5Q9W2"/>
<organism evidence="2 3">
    <name type="scientific">Magnetovibrio blakemorei</name>
    <dbReference type="NCBI Taxonomy" id="28181"/>
    <lineage>
        <taxon>Bacteria</taxon>
        <taxon>Pseudomonadati</taxon>
        <taxon>Pseudomonadota</taxon>
        <taxon>Alphaproteobacteria</taxon>
        <taxon>Rhodospirillales</taxon>
        <taxon>Magnetovibrionaceae</taxon>
        <taxon>Magnetovibrio</taxon>
    </lineage>
</organism>
<name>A0A1E5Q9W2_9PROT</name>
<dbReference type="EMBL" id="MCGG01000017">
    <property type="protein sequence ID" value="OEJ67997.1"/>
    <property type="molecule type" value="Genomic_DNA"/>
</dbReference>
<dbReference type="SUPFAM" id="SSF55729">
    <property type="entry name" value="Acyl-CoA N-acyltransferases (Nat)"/>
    <property type="match status" value="1"/>
</dbReference>
<evidence type="ECO:0000313" key="3">
    <source>
        <dbReference type="Proteomes" id="UP000095347"/>
    </source>
</evidence>
<dbReference type="Pfam" id="PF00583">
    <property type="entry name" value="Acetyltransf_1"/>
    <property type="match status" value="1"/>
</dbReference>
<dbReference type="OrthoDB" id="9797178at2"/>
<comment type="caution">
    <text evidence="2">The sequence shown here is derived from an EMBL/GenBank/DDBJ whole genome shotgun (WGS) entry which is preliminary data.</text>
</comment>
<dbReference type="InterPro" id="IPR016181">
    <property type="entry name" value="Acyl_CoA_acyltransferase"/>
</dbReference>
<proteinExistence type="predicted"/>
<keyword evidence="3" id="KW-1185">Reference proteome</keyword>
<dbReference type="RefSeq" id="WP_069957325.1">
    <property type="nucleotide sequence ID" value="NZ_MCGG01000017.1"/>
</dbReference>